<gene>
    <name evidence="6" type="ORF">Dbus_chr2Lg2080</name>
</gene>
<feature type="region of interest" description="Disordered" evidence="2">
    <location>
        <begin position="107"/>
        <end position="139"/>
    </location>
</feature>
<dbReference type="SMR" id="A0A0M4ESF5"/>
<feature type="transmembrane region" description="Helical" evidence="3">
    <location>
        <begin position="236"/>
        <end position="259"/>
    </location>
</feature>
<feature type="compositionally biased region" description="Polar residues" evidence="2">
    <location>
        <begin position="122"/>
        <end position="138"/>
    </location>
</feature>
<feature type="disulfide bond" evidence="1">
    <location>
        <begin position="202"/>
        <end position="211"/>
    </location>
</feature>
<name>A0A0M4ESF5_DROBS</name>
<keyword evidence="4" id="KW-0732">Signal</keyword>
<dbReference type="CDD" id="cd00054">
    <property type="entry name" value="EGF_CA"/>
    <property type="match status" value="1"/>
</dbReference>
<sequence>MQIKCLFILKVIFVLSTIVTVTDCCSSRILLLRPHILQIEERVVQLELKQSFDANGPPLEADGYADTAELLRNFISAEPVLPAENVPLTTTDIAIIITATPATTIPTTLTPTLATGEPPPNDSTQRNSSDQSTSTNLDISDVIPTTTVVPSSTTMTTTTTTATTRATTTESKRSCSINYFCLNGGKCFRYDIGNSSLNYCECAEDFVGERCESKTENGVIVSLGPTAEPQLKTAHIVFSFPMLLLLSTIYVVFGAIFMFRNVSAHRRKEQQQKLNLHDQRFFISC</sequence>
<dbReference type="InterPro" id="IPR043403">
    <property type="entry name" value="Gurken/Spitz"/>
</dbReference>
<comment type="caution">
    <text evidence="1">Lacks conserved residue(s) required for the propagation of feature annotation.</text>
</comment>
<evidence type="ECO:0000256" key="2">
    <source>
        <dbReference type="SAM" id="MobiDB-lite"/>
    </source>
</evidence>
<evidence type="ECO:0000259" key="5">
    <source>
        <dbReference type="PROSITE" id="PS50026"/>
    </source>
</evidence>
<evidence type="ECO:0000256" key="3">
    <source>
        <dbReference type="SAM" id="Phobius"/>
    </source>
</evidence>
<keyword evidence="3" id="KW-0812">Transmembrane</keyword>
<dbReference type="OrthoDB" id="6133584at2759"/>
<proteinExistence type="predicted"/>
<reference evidence="6 7" key="1">
    <citation type="submission" date="2015-08" db="EMBL/GenBank/DDBJ databases">
        <title>Ancestral chromatin configuration constrains chromatin evolution on differentiating sex chromosomes in Drosophila.</title>
        <authorList>
            <person name="Zhou Q."/>
            <person name="Bachtrog D."/>
        </authorList>
    </citation>
    <scope>NUCLEOTIDE SEQUENCE [LARGE SCALE GENOMIC DNA]</scope>
    <source>
        <tissue evidence="6">Whole larvae</tissue>
    </source>
</reference>
<dbReference type="GO" id="GO:0048018">
    <property type="term" value="F:receptor ligand activity"/>
    <property type="evidence" value="ECO:0007669"/>
    <property type="project" value="InterPro"/>
</dbReference>
<organism evidence="6 7">
    <name type="scientific">Drosophila busckii</name>
    <name type="common">Fruit fly</name>
    <dbReference type="NCBI Taxonomy" id="30019"/>
    <lineage>
        <taxon>Eukaryota</taxon>
        <taxon>Metazoa</taxon>
        <taxon>Ecdysozoa</taxon>
        <taxon>Arthropoda</taxon>
        <taxon>Hexapoda</taxon>
        <taxon>Insecta</taxon>
        <taxon>Pterygota</taxon>
        <taxon>Neoptera</taxon>
        <taxon>Endopterygota</taxon>
        <taxon>Diptera</taxon>
        <taxon>Brachycera</taxon>
        <taxon>Muscomorpha</taxon>
        <taxon>Ephydroidea</taxon>
        <taxon>Drosophilidae</taxon>
        <taxon>Drosophila</taxon>
    </lineage>
</organism>
<protein>
    <submittedName>
        <fullName evidence="6">Maker571</fullName>
    </submittedName>
</protein>
<feature type="signal peptide" evidence="4">
    <location>
        <begin position="1"/>
        <end position="24"/>
    </location>
</feature>
<dbReference type="EMBL" id="CP012523">
    <property type="protein sequence ID" value="ALC39995.1"/>
    <property type="molecule type" value="Genomic_DNA"/>
</dbReference>
<dbReference type="Gene3D" id="2.10.25.10">
    <property type="entry name" value="Laminin"/>
    <property type="match status" value="1"/>
</dbReference>
<evidence type="ECO:0000313" key="6">
    <source>
        <dbReference type="EMBL" id="ALC39995.1"/>
    </source>
</evidence>
<dbReference type="InterPro" id="IPR000742">
    <property type="entry name" value="EGF"/>
</dbReference>
<evidence type="ECO:0000256" key="4">
    <source>
        <dbReference type="SAM" id="SignalP"/>
    </source>
</evidence>
<keyword evidence="1" id="KW-1015">Disulfide bond</keyword>
<keyword evidence="3" id="KW-1133">Transmembrane helix</keyword>
<dbReference type="GO" id="GO:0007173">
    <property type="term" value="P:epidermal growth factor receptor signaling pathway"/>
    <property type="evidence" value="ECO:0007669"/>
    <property type="project" value="InterPro"/>
</dbReference>
<feature type="domain" description="EGF-like" evidence="5">
    <location>
        <begin position="171"/>
        <end position="212"/>
    </location>
</feature>
<dbReference type="PROSITE" id="PS50026">
    <property type="entry name" value="EGF_3"/>
    <property type="match status" value="1"/>
</dbReference>
<dbReference type="GO" id="GO:0005154">
    <property type="term" value="F:epidermal growth factor receptor binding"/>
    <property type="evidence" value="ECO:0007669"/>
    <property type="project" value="InterPro"/>
</dbReference>
<dbReference type="PROSITE" id="PS00022">
    <property type="entry name" value="EGF_1"/>
    <property type="match status" value="1"/>
</dbReference>
<keyword evidence="7" id="KW-1185">Reference proteome</keyword>
<dbReference type="Proteomes" id="UP000494163">
    <property type="component" value="Chromosome 2L"/>
</dbReference>
<keyword evidence="1" id="KW-0245">EGF-like domain</keyword>
<dbReference type="OMA" id="FSFPMLI"/>
<dbReference type="AlphaFoldDB" id="A0A0M4ESF5"/>
<feature type="chain" id="PRO_5005793626" evidence="4">
    <location>
        <begin position="25"/>
        <end position="285"/>
    </location>
</feature>
<dbReference type="STRING" id="30019.A0A0M4ESF5"/>
<evidence type="ECO:0000313" key="7">
    <source>
        <dbReference type="Proteomes" id="UP000494163"/>
    </source>
</evidence>
<accession>A0A0M4ESF5</accession>
<evidence type="ECO:0000256" key="1">
    <source>
        <dbReference type="PROSITE-ProRule" id="PRU00076"/>
    </source>
</evidence>
<dbReference type="PANTHER" id="PTHR12332:SF1">
    <property type="entry name" value="KEREN-RELATED"/>
    <property type="match status" value="1"/>
</dbReference>
<dbReference type="PANTHER" id="PTHR12332">
    <property type="entry name" value="KEREN-RELATED"/>
    <property type="match status" value="1"/>
</dbReference>
<dbReference type="SUPFAM" id="SSF57196">
    <property type="entry name" value="EGF/Laminin"/>
    <property type="match status" value="1"/>
</dbReference>
<keyword evidence="3" id="KW-0472">Membrane</keyword>